<evidence type="ECO:0000256" key="7">
    <source>
        <dbReference type="ARBA" id="ARBA00047942"/>
    </source>
</evidence>
<evidence type="ECO:0000256" key="6">
    <source>
        <dbReference type="ARBA" id="ARBA00022747"/>
    </source>
</evidence>
<dbReference type="GO" id="GO:0003677">
    <property type="term" value="F:DNA binding"/>
    <property type="evidence" value="ECO:0007669"/>
    <property type="project" value="InterPro"/>
</dbReference>
<organism evidence="9 10">
    <name type="scientific">Arsenicibacter rosenii</name>
    <dbReference type="NCBI Taxonomy" id="1750698"/>
    <lineage>
        <taxon>Bacteria</taxon>
        <taxon>Pseudomonadati</taxon>
        <taxon>Bacteroidota</taxon>
        <taxon>Cytophagia</taxon>
        <taxon>Cytophagales</taxon>
        <taxon>Spirosomataceae</taxon>
        <taxon>Arsenicibacter</taxon>
    </lineage>
</organism>
<reference evidence="9 10" key="1">
    <citation type="submission" date="2016-10" db="EMBL/GenBank/DDBJ databases">
        <title>Arsenicibacter rosenii gen. nov., sp. nov., an efficient arsenic-methylating bacterium isolated from an arsenic-contaminated paddy soil.</title>
        <authorList>
            <person name="Huang K."/>
        </authorList>
    </citation>
    <scope>NUCLEOTIDE SEQUENCE [LARGE SCALE GENOMIC DNA]</scope>
    <source>
        <strain evidence="9 10">SM-1</strain>
    </source>
</reference>
<evidence type="ECO:0000256" key="5">
    <source>
        <dbReference type="ARBA" id="ARBA00022691"/>
    </source>
</evidence>
<dbReference type="InterPro" id="IPR051537">
    <property type="entry name" value="DNA_Adenine_Mtase"/>
</dbReference>
<dbReference type="GO" id="GO:0004519">
    <property type="term" value="F:endonuclease activity"/>
    <property type="evidence" value="ECO:0007669"/>
    <property type="project" value="UniProtKB-KW"/>
</dbReference>
<comment type="similarity">
    <text evidence="1">Belongs to the N(4)/N(6)-methyltransferase family.</text>
</comment>
<proteinExistence type="inferred from homology"/>
<dbReference type="OrthoDB" id="9814572at2"/>
<gene>
    <name evidence="9" type="ORF">BLX24_03705</name>
</gene>
<name>A0A1S2VS59_9BACT</name>
<sequence>MAKTTDVPHELRALNKIFSEKDYSWDYADSFRDWIDFLVESFMPVRQGEYERLKKKHKDLDWFVRMTNEWVMVQHRMINDREHGWYDSLGTLYEILSSRGKRDALGQFFTPECVCDFMTTLQLTDPKPVGKTINDPACGSGRLLLSFHAHASGNFQYGADLDAICAKMTAVNMCLHGCVGQAVCMDSLNPDDWRFGYEINKYLNRGGWLSIVPIQKEQCYTWRLWQQEKAEWEKKKAVNPAIPAPEPPAVKMSKHGQLSLF</sequence>
<accession>A0A1S2VS59</accession>
<keyword evidence="9" id="KW-0540">Nuclease</keyword>
<dbReference type="GO" id="GO:0009007">
    <property type="term" value="F:site-specific DNA-methyltransferase (adenine-specific) activity"/>
    <property type="evidence" value="ECO:0007669"/>
    <property type="project" value="UniProtKB-EC"/>
</dbReference>
<keyword evidence="10" id="KW-1185">Reference proteome</keyword>
<dbReference type="EC" id="2.1.1.72" evidence="2"/>
<protein>
    <recommendedName>
        <fullName evidence="2">site-specific DNA-methyltransferase (adenine-specific)</fullName>
        <ecNumber evidence="2">2.1.1.72</ecNumber>
    </recommendedName>
</protein>
<evidence type="ECO:0000256" key="1">
    <source>
        <dbReference type="ARBA" id="ARBA00006594"/>
    </source>
</evidence>
<evidence type="ECO:0000313" key="10">
    <source>
        <dbReference type="Proteomes" id="UP000181790"/>
    </source>
</evidence>
<evidence type="ECO:0000256" key="3">
    <source>
        <dbReference type="ARBA" id="ARBA00022603"/>
    </source>
</evidence>
<evidence type="ECO:0000256" key="2">
    <source>
        <dbReference type="ARBA" id="ARBA00011900"/>
    </source>
</evidence>
<dbReference type="SUPFAM" id="SSF53335">
    <property type="entry name" value="S-adenosyl-L-methionine-dependent methyltransferases"/>
    <property type="match status" value="1"/>
</dbReference>
<keyword evidence="5" id="KW-0949">S-adenosyl-L-methionine</keyword>
<comment type="catalytic activity">
    <reaction evidence="7">
        <text>a 2'-deoxyadenosine in DNA + S-adenosyl-L-methionine = an N(6)-methyl-2'-deoxyadenosine in DNA + S-adenosyl-L-homocysteine + H(+)</text>
        <dbReference type="Rhea" id="RHEA:15197"/>
        <dbReference type="Rhea" id="RHEA-COMP:12418"/>
        <dbReference type="Rhea" id="RHEA-COMP:12419"/>
        <dbReference type="ChEBI" id="CHEBI:15378"/>
        <dbReference type="ChEBI" id="CHEBI:57856"/>
        <dbReference type="ChEBI" id="CHEBI:59789"/>
        <dbReference type="ChEBI" id="CHEBI:90615"/>
        <dbReference type="ChEBI" id="CHEBI:90616"/>
        <dbReference type="EC" id="2.1.1.72"/>
    </reaction>
</comment>
<dbReference type="EMBL" id="MORL01000001">
    <property type="protein sequence ID" value="OIN61175.1"/>
    <property type="molecule type" value="Genomic_DNA"/>
</dbReference>
<dbReference type="AlphaFoldDB" id="A0A1S2VS59"/>
<dbReference type="PANTHER" id="PTHR42933">
    <property type="entry name" value="SLR6095 PROTEIN"/>
    <property type="match status" value="1"/>
</dbReference>
<keyword evidence="9" id="KW-0255">Endonuclease</keyword>
<evidence type="ECO:0000259" key="8">
    <source>
        <dbReference type="Pfam" id="PF02384"/>
    </source>
</evidence>
<keyword evidence="3" id="KW-0489">Methyltransferase</keyword>
<dbReference type="PRINTS" id="PR00507">
    <property type="entry name" value="N12N6MTFRASE"/>
</dbReference>
<keyword evidence="4" id="KW-0808">Transferase</keyword>
<dbReference type="InterPro" id="IPR029063">
    <property type="entry name" value="SAM-dependent_MTases_sf"/>
</dbReference>
<dbReference type="GO" id="GO:0032259">
    <property type="term" value="P:methylation"/>
    <property type="evidence" value="ECO:0007669"/>
    <property type="project" value="UniProtKB-KW"/>
</dbReference>
<dbReference type="GO" id="GO:0009307">
    <property type="term" value="P:DNA restriction-modification system"/>
    <property type="evidence" value="ECO:0007669"/>
    <property type="project" value="UniProtKB-KW"/>
</dbReference>
<dbReference type="InterPro" id="IPR003356">
    <property type="entry name" value="DNA_methylase_A-5"/>
</dbReference>
<dbReference type="Proteomes" id="UP000181790">
    <property type="component" value="Unassembled WGS sequence"/>
</dbReference>
<dbReference type="Gene3D" id="3.40.50.150">
    <property type="entry name" value="Vaccinia Virus protein VP39"/>
    <property type="match status" value="1"/>
</dbReference>
<dbReference type="Pfam" id="PF02384">
    <property type="entry name" value="N6_Mtase"/>
    <property type="match status" value="1"/>
</dbReference>
<dbReference type="PANTHER" id="PTHR42933:SF3">
    <property type="entry name" value="TYPE I RESTRICTION ENZYME MJAVIII METHYLASE SUBUNIT"/>
    <property type="match status" value="1"/>
</dbReference>
<dbReference type="GO" id="GO:0008170">
    <property type="term" value="F:N-methyltransferase activity"/>
    <property type="evidence" value="ECO:0007669"/>
    <property type="project" value="InterPro"/>
</dbReference>
<dbReference type="RefSeq" id="WP_071501678.1">
    <property type="nucleotide sequence ID" value="NZ_MORL01000001.1"/>
</dbReference>
<keyword evidence="6" id="KW-0680">Restriction system</keyword>
<evidence type="ECO:0000313" key="9">
    <source>
        <dbReference type="EMBL" id="OIN61175.1"/>
    </source>
</evidence>
<feature type="domain" description="DNA methylase adenine-specific" evidence="8">
    <location>
        <begin position="87"/>
        <end position="191"/>
    </location>
</feature>
<comment type="caution">
    <text evidence="9">The sequence shown here is derived from an EMBL/GenBank/DDBJ whole genome shotgun (WGS) entry which is preliminary data.</text>
</comment>
<keyword evidence="9" id="KW-0378">Hydrolase</keyword>
<evidence type="ECO:0000256" key="4">
    <source>
        <dbReference type="ARBA" id="ARBA00022679"/>
    </source>
</evidence>